<protein>
    <submittedName>
        <fullName evidence="1">Uncharacterized protein</fullName>
    </submittedName>
</protein>
<reference evidence="1" key="1">
    <citation type="submission" date="2023-02" db="EMBL/GenBank/DDBJ databases">
        <title>Escherichia albertii as a potential enteropathogen in the light of epidemiological and genomic studies.</title>
        <authorList>
            <person name="Leszczynska K."/>
            <person name="Swiecicka I."/>
            <person name="Daniluk T."/>
            <person name="Lebensztejn D."/>
            <person name="Chmielewska S."/>
            <person name="Leszczynska D."/>
            <person name="Gawor J."/>
            <person name="Kliber M."/>
        </authorList>
    </citation>
    <scope>NUCLEOTIDE SEQUENCE</scope>
    <source>
        <strain evidence="1">BIA_7</strain>
        <plasmid evidence="1">pEA7_1</plasmid>
    </source>
</reference>
<accession>A0AAX3MS01</accession>
<geneLocation type="plasmid" evidence="1 2">
    <name>pEA7_1</name>
</geneLocation>
<dbReference type="EMBL" id="CP117563">
    <property type="protein sequence ID" value="WDB31928.1"/>
    <property type="molecule type" value="Genomic_DNA"/>
</dbReference>
<proteinExistence type="predicted"/>
<dbReference type="RefSeq" id="WP_074404406.1">
    <property type="nucleotide sequence ID" value="NZ_CP117563.1"/>
</dbReference>
<dbReference type="Proteomes" id="UP001219219">
    <property type="component" value="Plasmid pEA7_1"/>
</dbReference>
<keyword evidence="1" id="KW-0614">Plasmid</keyword>
<evidence type="ECO:0000313" key="2">
    <source>
        <dbReference type="Proteomes" id="UP001219219"/>
    </source>
</evidence>
<evidence type="ECO:0000313" key="1">
    <source>
        <dbReference type="EMBL" id="WDB31928.1"/>
    </source>
</evidence>
<sequence>MLMQHVVGVRYLEYYRATIYAMKHSAMPEIAKMNRPQRYHPDKCSAHAQRDDWLKREIQRVYDDNH</sequence>
<organism evidence="1 2">
    <name type="scientific">Escherichia albertii</name>
    <dbReference type="NCBI Taxonomy" id="208962"/>
    <lineage>
        <taxon>Bacteria</taxon>
        <taxon>Pseudomonadati</taxon>
        <taxon>Pseudomonadota</taxon>
        <taxon>Gammaproteobacteria</taxon>
        <taxon>Enterobacterales</taxon>
        <taxon>Enterobacteriaceae</taxon>
        <taxon>Escherichia</taxon>
    </lineage>
</organism>
<gene>
    <name evidence="1" type="ORF">PS049_24895</name>
</gene>
<dbReference type="AlphaFoldDB" id="A0AAX3MS01"/>
<name>A0AAX3MS01_ESCAL</name>